<proteinExistence type="predicted"/>
<accession>A0ACC1MGP9</accession>
<reference evidence="1" key="1">
    <citation type="submission" date="2022-08" db="EMBL/GenBank/DDBJ databases">
        <title>Genome Sequence of Lecanicillium fungicola.</title>
        <authorList>
            <person name="Buettner E."/>
        </authorList>
    </citation>
    <scope>NUCLEOTIDE SEQUENCE</scope>
    <source>
        <strain evidence="1">Babe33</strain>
    </source>
</reference>
<sequence length="92" mass="9764">MTIPPAVPIPVTSHFLSAFDPAPDAITATWTHNAATTLTPTGGVSTIFDVLPEKQDPSPPPMRWGLPLSLDVLGLKYDGAMYLTSWRACGAT</sequence>
<comment type="caution">
    <text evidence="1">The sequence shown here is derived from an EMBL/GenBank/DDBJ whole genome shotgun (WGS) entry which is preliminary data.</text>
</comment>
<keyword evidence="2" id="KW-1185">Reference proteome</keyword>
<evidence type="ECO:0000313" key="1">
    <source>
        <dbReference type="EMBL" id="KAJ2966185.1"/>
    </source>
</evidence>
<dbReference type="EMBL" id="JANJQO010002714">
    <property type="protein sequence ID" value="KAJ2966185.1"/>
    <property type="molecule type" value="Genomic_DNA"/>
</dbReference>
<evidence type="ECO:0000313" key="2">
    <source>
        <dbReference type="Proteomes" id="UP001143910"/>
    </source>
</evidence>
<protein>
    <submittedName>
        <fullName evidence="1">Uncharacterized protein</fullName>
    </submittedName>
</protein>
<gene>
    <name evidence="1" type="ORF">NQ176_g10267</name>
</gene>
<name>A0ACC1MGP9_9HYPO</name>
<organism evidence="1 2">
    <name type="scientific">Zarea fungicola</name>
    <dbReference type="NCBI Taxonomy" id="93591"/>
    <lineage>
        <taxon>Eukaryota</taxon>
        <taxon>Fungi</taxon>
        <taxon>Dikarya</taxon>
        <taxon>Ascomycota</taxon>
        <taxon>Pezizomycotina</taxon>
        <taxon>Sordariomycetes</taxon>
        <taxon>Hypocreomycetidae</taxon>
        <taxon>Hypocreales</taxon>
        <taxon>Cordycipitaceae</taxon>
        <taxon>Zarea</taxon>
    </lineage>
</organism>
<dbReference type="Proteomes" id="UP001143910">
    <property type="component" value="Unassembled WGS sequence"/>
</dbReference>